<feature type="region of interest" description="Disordered" evidence="3">
    <location>
        <begin position="633"/>
        <end position="656"/>
    </location>
</feature>
<dbReference type="InterPro" id="IPR027417">
    <property type="entry name" value="P-loop_NTPase"/>
</dbReference>
<dbReference type="RefSeq" id="WP_344243683.1">
    <property type="nucleotide sequence ID" value="NZ_BAAAHH010000025.1"/>
</dbReference>
<name>A0ABN1RPD7_9ACTN</name>
<evidence type="ECO:0000256" key="3">
    <source>
        <dbReference type="SAM" id="MobiDB-lite"/>
    </source>
</evidence>
<dbReference type="Pfam" id="PF13191">
    <property type="entry name" value="AAA_16"/>
    <property type="match status" value="1"/>
</dbReference>
<keyword evidence="2" id="KW-0067">ATP-binding</keyword>
<dbReference type="Gene3D" id="3.40.50.300">
    <property type="entry name" value="P-loop containing nucleotide triphosphate hydrolases"/>
    <property type="match status" value="1"/>
</dbReference>
<organism evidence="5 6">
    <name type="scientific">Actinocorallia libanotica</name>
    <dbReference type="NCBI Taxonomy" id="46162"/>
    <lineage>
        <taxon>Bacteria</taxon>
        <taxon>Bacillati</taxon>
        <taxon>Actinomycetota</taxon>
        <taxon>Actinomycetes</taxon>
        <taxon>Streptosporangiales</taxon>
        <taxon>Thermomonosporaceae</taxon>
        <taxon>Actinocorallia</taxon>
    </lineage>
</organism>
<evidence type="ECO:0000256" key="1">
    <source>
        <dbReference type="ARBA" id="ARBA00022741"/>
    </source>
</evidence>
<comment type="caution">
    <text evidence="5">The sequence shown here is derived from an EMBL/GenBank/DDBJ whole genome shotgun (WGS) entry which is preliminary data.</text>
</comment>
<sequence>MWIAERAEARKTLVGLVEGMRDGGGAALVTGAGGMGKSTLLHEVRERAEASGATVLAAVAAAAEKNRRLGVIEQLVSASEQVRTAEELHLLVQRLAERTPVLVTVDDVHECDTASLEFLRYLVRRAGLSRVLVVLGERSEPSGSRTAEQFLRDPRCALIRLAALSVRETAEVLGREPGGGPSAAPEWHRISGGNPLLLRALLQDSACGDGPEPGAAFRLAVRCLLDGTVSRTAHGLGLLDGAATPPRLDRLLALPPGTAEQALAGLDALGLTESGRYRAEAVRKAVLETFSATERAELEHQVARLLHEERATATSIARHLVAGGSPGAAWGVPILREAAGLALLENDVAWAITCLRTAYDACEDHSERATVRSDLAQAEWEADPAAVLRHLPELLEDQHEGRLDTLRTVRLIGHLMWHGRPEAADGILSGLDGGGEAARLWFAYAYPVPGARYRTRSVLARMRLGRHVQAVDPHSDGALVLRSLLSDGPTVPAVEAAERLLQELLLHAPPVAPAMAALASFVRSARLDEASTWCEALYENAEARTPAVRAILAAACATVESRRGVFDTARERADEALSLLSPAAWGVVIGIPLAAKALACTAQDDHETAAECFRVPVPEAMFEALPGLHYCTPAGSTTSRRDATARRSATSTPAGT</sequence>
<evidence type="ECO:0000313" key="6">
    <source>
        <dbReference type="Proteomes" id="UP001500665"/>
    </source>
</evidence>
<keyword evidence="6" id="KW-1185">Reference proteome</keyword>
<dbReference type="Proteomes" id="UP001500665">
    <property type="component" value="Unassembled WGS sequence"/>
</dbReference>
<evidence type="ECO:0000313" key="5">
    <source>
        <dbReference type="EMBL" id="GAA0961058.1"/>
    </source>
</evidence>
<protein>
    <recommendedName>
        <fullName evidence="4">Orc1-like AAA ATPase domain-containing protein</fullName>
    </recommendedName>
</protein>
<accession>A0ABN1RPD7</accession>
<gene>
    <name evidence="5" type="ORF">GCM10009550_53080</name>
</gene>
<dbReference type="EMBL" id="BAAAHH010000025">
    <property type="protein sequence ID" value="GAA0961058.1"/>
    <property type="molecule type" value="Genomic_DNA"/>
</dbReference>
<evidence type="ECO:0000256" key="2">
    <source>
        <dbReference type="ARBA" id="ARBA00022840"/>
    </source>
</evidence>
<evidence type="ECO:0000259" key="4">
    <source>
        <dbReference type="Pfam" id="PF13191"/>
    </source>
</evidence>
<feature type="domain" description="Orc1-like AAA ATPase" evidence="4">
    <location>
        <begin position="5"/>
        <end position="134"/>
    </location>
</feature>
<reference evidence="5 6" key="1">
    <citation type="journal article" date="2019" name="Int. J. Syst. Evol. Microbiol.">
        <title>The Global Catalogue of Microorganisms (GCM) 10K type strain sequencing project: providing services to taxonomists for standard genome sequencing and annotation.</title>
        <authorList>
            <consortium name="The Broad Institute Genomics Platform"/>
            <consortium name="The Broad Institute Genome Sequencing Center for Infectious Disease"/>
            <person name="Wu L."/>
            <person name="Ma J."/>
        </authorList>
    </citation>
    <scope>NUCLEOTIDE SEQUENCE [LARGE SCALE GENOMIC DNA]</scope>
    <source>
        <strain evidence="5 6">JCM 10696</strain>
    </source>
</reference>
<proteinExistence type="predicted"/>
<dbReference type="SUPFAM" id="SSF52540">
    <property type="entry name" value="P-loop containing nucleoside triphosphate hydrolases"/>
    <property type="match status" value="1"/>
</dbReference>
<dbReference type="PANTHER" id="PTHR16305:SF28">
    <property type="entry name" value="GUANYLATE CYCLASE DOMAIN-CONTAINING PROTEIN"/>
    <property type="match status" value="1"/>
</dbReference>
<dbReference type="PANTHER" id="PTHR16305">
    <property type="entry name" value="TESTICULAR SOLUBLE ADENYLYL CYCLASE"/>
    <property type="match status" value="1"/>
</dbReference>
<dbReference type="InterPro" id="IPR041664">
    <property type="entry name" value="AAA_16"/>
</dbReference>
<feature type="compositionally biased region" description="Low complexity" evidence="3">
    <location>
        <begin position="646"/>
        <end position="656"/>
    </location>
</feature>
<keyword evidence="1" id="KW-0547">Nucleotide-binding</keyword>